<gene>
    <name evidence="1" type="ORF">ACFSR5_02005</name>
</gene>
<evidence type="ECO:0000313" key="1">
    <source>
        <dbReference type="EMBL" id="MFD2546413.1"/>
    </source>
</evidence>
<dbReference type="Proteomes" id="UP001597545">
    <property type="component" value="Unassembled WGS sequence"/>
</dbReference>
<comment type="caution">
    <text evidence="1">The sequence shown here is derived from an EMBL/GenBank/DDBJ whole genome shotgun (WGS) entry which is preliminary data.</text>
</comment>
<evidence type="ECO:0000313" key="2">
    <source>
        <dbReference type="Proteomes" id="UP001597545"/>
    </source>
</evidence>
<sequence length="132" mass="14918">MAKSRENIVMQGARGITGRILVFRQRGDQTVIARRPRRKDAKAPSDKQVEVQNKFVDASMYARTAIADPVLKAAYEAKATINLSVFTWYLKISSMHRLEERLAQHIGGAGAKRLFLPVAEFVDYTTSRFFVT</sequence>
<keyword evidence="2" id="KW-1185">Reference proteome</keyword>
<dbReference type="EMBL" id="JBHULR010000001">
    <property type="protein sequence ID" value="MFD2546413.1"/>
    <property type="molecule type" value="Genomic_DNA"/>
</dbReference>
<reference evidence="2" key="1">
    <citation type="journal article" date="2019" name="Int. J. Syst. Evol. Microbiol.">
        <title>The Global Catalogue of Microorganisms (GCM) 10K type strain sequencing project: providing services to taxonomists for standard genome sequencing and annotation.</title>
        <authorList>
            <consortium name="The Broad Institute Genomics Platform"/>
            <consortium name="The Broad Institute Genome Sequencing Center for Infectious Disease"/>
            <person name="Wu L."/>
            <person name="Ma J."/>
        </authorList>
    </citation>
    <scope>NUCLEOTIDE SEQUENCE [LARGE SCALE GENOMIC DNA]</scope>
    <source>
        <strain evidence="2">KCTC 42662</strain>
    </source>
</reference>
<organism evidence="1 2">
    <name type="scientific">Sphingobacterium suaedae</name>
    <dbReference type="NCBI Taxonomy" id="1686402"/>
    <lineage>
        <taxon>Bacteria</taxon>
        <taxon>Pseudomonadati</taxon>
        <taxon>Bacteroidota</taxon>
        <taxon>Sphingobacteriia</taxon>
        <taxon>Sphingobacteriales</taxon>
        <taxon>Sphingobacteriaceae</taxon>
        <taxon>Sphingobacterium</taxon>
    </lineage>
</organism>
<name>A0ABW5KDC9_9SPHI</name>
<protein>
    <submittedName>
        <fullName evidence="1">Uncharacterized protein</fullName>
    </submittedName>
</protein>
<accession>A0ABW5KDC9</accession>
<dbReference type="RefSeq" id="WP_380900175.1">
    <property type="nucleotide sequence ID" value="NZ_JBHUEG010000002.1"/>
</dbReference>
<proteinExistence type="predicted"/>